<comment type="caution">
    <text evidence="3">The sequence shown here is derived from an EMBL/GenBank/DDBJ whole genome shotgun (WGS) entry which is preliminary data.</text>
</comment>
<dbReference type="InterPro" id="IPR042070">
    <property type="entry name" value="PucR_C-HTH_sf"/>
</dbReference>
<dbReference type="Gene3D" id="1.10.10.2840">
    <property type="entry name" value="PucR C-terminal helix-turn-helix domain"/>
    <property type="match status" value="1"/>
</dbReference>
<organism evidence="3 4">
    <name type="scientific">Nocardia stercoris</name>
    <dbReference type="NCBI Taxonomy" id="2483361"/>
    <lineage>
        <taxon>Bacteria</taxon>
        <taxon>Bacillati</taxon>
        <taxon>Actinomycetota</taxon>
        <taxon>Actinomycetes</taxon>
        <taxon>Mycobacteriales</taxon>
        <taxon>Nocardiaceae</taxon>
        <taxon>Nocardia</taxon>
    </lineage>
</organism>
<keyword evidence="4" id="KW-1185">Reference proteome</keyword>
<dbReference type="InterPro" id="IPR051448">
    <property type="entry name" value="CdaR-like_regulators"/>
</dbReference>
<dbReference type="RefSeq" id="WP_122191074.1">
    <property type="nucleotide sequence ID" value="NZ_RFFH01000017.1"/>
</dbReference>
<dbReference type="OrthoDB" id="2973014at2"/>
<name>A0A3M2KUT3_9NOCA</name>
<feature type="domain" description="PucR C-terminal helix-turn-helix" evidence="2">
    <location>
        <begin position="478"/>
        <end position="536"/>
    </location>
</feature>
<evidence type="ECO:0000259" key="1">
    <source>
        <dbReference type="Pfam" id="PF07905"/>
    </source>
</evidence>
<dbReference type="InterPro" id="IPR025736">
    <property type="entry name" value="PucR_C-HTH_dom"/>
</dbReference>
<sequence length="542" mass="58990">MNDSAEPLEAPEPSVEISVRDALDLPALRRGLPEVLAAAQHLDRPIRWVHTGEVPNIATLLRGGELLLTTGMGIGDRPADQRRFIANLAERGIAGLVVELGVRFTVLPEPLIEAATAHRMPLIQLHREVPFVAVTEAIHTEIVNGHLRLLRSAEDAYRRFTDAVLADEGIPELLRMLADHIDNPVVLWNPDGRVLSYARQSELGRSEPASSPLAMVEQAAAGPALRTPIPMGSPGRLGHLVVFPVDSALTPLDRMVTDRAASLIALAMLRSRQEEDLIARTRSDFLADLAGGRVPVEDAARQAGALGLAARAMVIPVVARIPSSQRPLIGDPSGAGARWRAIDKAITAEFTRLGMSVLVGSRPSTGQILVLTGVYDGDQRTSAVERIAGALQTGARKAGITDQLLIVAGQIETWATAAAGLRHATEVAVAARPTDRPWSDARSLDADLLLWLLRDHDGLAEFVARHLTPLLDPRHRTLLLTLEAYCHYAGHKTEAAHHLRINRQTLYARIARIQTLLDTDLSDHETVMNLRLALRARRHVRH</sequence>
<dbReference type="Proteomes" id="UP000279275">
    <property type="component" value="Unassembled WGS sequence"/>
</dbReference>
<accession>A0A3M2KUT3</accession>
<proteinExistence type="predicted"/>
<feature type="domain" description="Purine catabolism PurC-like" evidence="1">
    <location>
        <begin position="21"/>
        <end position="142"/>
    </location>
</feature>
<dbReference type="Pfam" id="PF13556">
    <property type="entry name" value="HTH_30"/>
    <property type="match status" value="1"/>
</dbReference>
<evidence type="ECO:0000313" key="3">
    <source>
        <dbReference type="EMBL" id="RMI28911.1"/>
    </source>
</evidence>
<dbReference type="Pfam" id="PF07905">
    <property type="entry name" value="PucR"/>
    <property type="match status" value="1"/>
</dbReference>
<dbReference type="PANTHER" id="PTHR33744:SF1">
    <property type="entry name" value="DNA-BINDING TRANSCRIPTIONAL ACTIVATOR ADER"/>
    <property type="match status" value="1"/>
</dbReference>
<evidence type="ECO:0000259" key="2">
    <source>
        <dbReference type="Pfam" id="PF13556"/>
    </source>
</evidence>
<gene>
    <name evidence="3" type="ORF">EBN03_27590</name>
</gene>
<dbReference type="EMBL" id="RFFH01000017">
    <property type="protein sequence ID" value="RMI28911.1"/>
    <property type="molecule type" value="Genomic_DNA"/>
</dbReference>
<dbReference type="InterPro" id="IPR012914">
    <property type="entry name" value="PucR_dom"/>
</dbReference>
<evidence type="ECO:0000313" key="4">
    <source>
        <dbReference type="Proteomes" id="UP000279275"/>
    </source>
</evidence>
<protein>
    <submittedName>
        <fullName evidence="3">PucR family transcriptional regulator</fullName>
    </submittedName>
</protein>
<dbReference type="PANTHER" id="PTHR33744">
    <property type="entry name" value="CARBOHYDRATE DIACID REGULATOR"/>
    <property type="match status" value="1"/>
</dbReference>
<reference evidence="3 4" key="1">
    <citation type="submission" date="2018-10" db="EMBL/GenBank/DDBJ databases">
        <title>Isolation from cow dung.</title>
        <authorList>
            <person name="Ling L."/>
        </authorList>
    </citation>
    <scope>NUCLEOTIDE SEQUENCE [LARGE SCALE GENOMIC DNA]</scope>
    <source>
        <strain evidence="3 4">NEAU-LL90</strain>
    </source>
</reference>
<dbReference type="AlphaFoldDB" id="A0A3M2KUT3"/>